<dbReference type="GO" id="GO:0070006">
    <property type="term" value="F:metalloaminopeptidase activity"/>
    <property type="evidence" value="ECO:0007669"/>
    <property type="project" value="InterPro"/>
</dbReference>
<dbReference type="Pfam" id="PF05195">
    <property type="entry name" value="AMP_N"/>
    <property type="match status" value="1"/>
</dbReference>
<evidence type="ECO:0000256" key="5">
    <source>
        <dbReference type="ARBA" id="ARBA00012574"/>
    </source>
</evidence>
<dbReference type="InterPro" id="IPR052433">
    <property type="entry name" value="X-Pro_dipept-like"/>
</dbReference>
<dbReference type="InterPro" id="IPR036005">
    <property type="entry name" value="Creatinase/aminopeptidase-like"/>
</dbReference>
<dbReference type="InterPro" id="IPR029149">
    <property type="entry name" value="Creatin/AminoP/Spt16_N"/>
</dbReference>
<comment type="function">
    <text evidence="3">Catalyzes the removal of a penultimate prolyl residue from the N-termini of peptides.</text>
</comment>
<comment type="cofactor">
    <cofactor evidence="2">
        <name>Mn(2+)</name>
        <dbReference type="ChEBI" id="CHEBI:29035"/>
    </cofactor>
</comment>
<keyword evidence="17" id="KW-1185">Reference proteome</keyword>
<feature type="domain" description="Aminopeptidase P N-terminal" evidence="15">
    <location>
        <begin position="11"/>
        <end position="143"/>
    </location>
</feature>
<evidence type="ECO:0000313" key="17">
    <source>
        <dbReference type="Proteomes" id="UP000799302"/>
    </source>
</evidence>
<dbReference type="Gene3D" id="3.90.230.10">
    <property type="entry name" value="Creatinase/methionine aminopeptidase superfamily"/>
    <property type="match status" value="1"/>
</dbReference>
<dbReference type="PROSITE" id="PS00491">
    <property type="entry name" value="PROLINE_PEPTIDASE"/>
    <property type="match status" value="1"/>
</dbReference>
<keyword evidence="7" id="KW-0645">Protease</keyword>
<keyword evidence="8 14" id="KW-0479">Metal-binding</keyword>
<comment type="similarity">
    <text evidence="4 14">Belongs to the peptidase M24B family.</text>
</comment>
<evidence type="ECO:0000256" key="10">
    <source>
        <dbReference type="ARBA" id="ARBA00023049"/>
    </source>
</evidence>
<dbReference type="InterPro" id="IPR001131">
    <property type="entry name" value="Peptidase_M24B_aminopep-P_CS"/>
</dbReference>
<dbReference type="CDD" id="cd01087">
    <property type="entry name" value="Prolidase"/>
    <property type="match status" value="1"/>
</dbReference>
<dbReference type="PANTHER" id="PTHR43226:SF3">
    <property type="entry name" value="XAA-PRO AMINOPEPTIDASE AN0832-RELATED"/>
    <property type="match status" value="1"/>
</dbReference>
<dbReference type="AlphaFoldDB" id="A0A6A6TVT8"/>
<dbReference type="SUPFAM" id="SSF55920">
    <property type="entry name" value="Creatinase/aminopeptidase"/>
    <property type="match status" value="1"/>
</dbReference>
<dbReference type="GO" id="GO:0030145">
    <property type="term" value="F:manganese ion binding"/>
    <property type="evidence" value="ECO:0007669"/>
    <property type="project" value="InterPro"/>
</dbReference>
<protein>
    <recommendedName>
        <fullName evidence="5">Xaa-Pro aminopeptidase</fullName>
        <ecNumber evidence="5">3.4.11.9</ecNumber>
    </recommendedName>
    <alternativeName>
        <fullName evidence="12">Aminoacylproline aminopeptidase</fullName>
    </alternativeName>
    <alternativeName>
        <fullName evidence="13">Prolidase</fullName>
    </alternativeName>
</protein>
<dbReference type="EC" id="3.4.11.9" evidence="5"/>
<keyword evidence="11" id="KW-0464">Manganese</keyword>
<name>A0A6A6TVT8_9PEZI</name>
<evidence type="ECO:0000256" key="9">
    <source>
        <dbReference type="ARBA" id="ARBA00022801"/>
    </source>
</evidence>
<dbReference type="Proteomes" id="UP000799302">
    <property type="component" value="Unassembled WGS sequence"/>
</dbReference>
<proteinExistence type="inferred from homology"/>
<keyword evidence="9" id="KW-0378">Hydrolase</keyword>
<evidence type="ECO:0000256" key="13">
    <source>
        <dbReference type="ARBA" id="ARBA00032413"/>
    </source>
</evidence>
<evidence type="ECO:0000256" key="11">
    <source>
        <dbReference type="ARBA" id="ARBA00023211"/>
    </source>
</evidence>
<evidence type="ECO:0000256" key="1">
    <source>
        <dbReference type="ARBA" id="ARBA00001424"/>
    </source>
</evidence>
<keyword evidence="6" id="KW-0031">Aminopeptidase</keyword>
<dbReference type="GO" id="GO:0006508">
    <property type="term" value="P:proteolysis"/>
    <property type="evidence" value="ECO:0007669"/>
    <property type="project" value="UniProtKB-KW"/>
</dbReference>
<evidence type="ECO:0000256" key="3">
    <source>
        <dbReference type="ARBA" id="ARBA00002443"/>
    </source>
</evidence>
<reference evidence="16" key="1">
    <citation type="journal article" date="2020" name="Stud. Mycol.">
        <title>101 Dothideomycetes genomes: a test case for predicting lifestyles and emergence of pathogens.</title>
        <authorList>
            <person name="Haridas S."/>
            <person name="Albert R."/>
            <person name="Binder M."/>
            <person name="Bloem J."/>
            <person name="Labutti K."/>
            <person name="Salamov A."/>
            <person name="Andreopoulos B."/>
            <person name="Baker S."/>
            <person name="Barry K."/>
            <person name="Bills G."/>
            <person name="Bluhm B."/>
            <person name="Cannon C."/>
            <person name="Castanera R."/>
            <person name="Culley D."/>
            <person name="Daum C."/>
            <person name="Ezra D."/>
            <person name="Gonzalez J."/>
            <person name="Henrissat B."/>
            <person name="Kuo A."/>
            <person name="Liang C."/>
            <person name="Lipzen A."/>
            <person name="Lutzoni F."/>
            <person name="Magnuson J."/>
            <person name="Mondo S."/>
            <person name="Nolan M."/>
            <person name="Ohm R."/>
            <person name="Pangilinan J."/>
            <person name="Park H.-J."/>
            <person name="Ramirez L."/>
            <person name="Alfaro M."/>
            <person name="Sun H."/>
            <person name="Tritt A."/>
            <person name="Yoshinaga Y."/>
            <person name="Zwiers L.-H."/>
            <person name="Turgeon B."/>
            <person name="Goodwin S."/>
            <person name="Spatafora J."/>
            <person name="Crous P."/>
            <person name="Grigoriev I."/>
        </authorList>
    </citation>
    <scope>NUCLEOTIDE SEQUENCE</scope>
    <source>
        <strain evidence="16">CBS 115976</strain>
    </source>
</reference>
<dbReference type="InterPro" id="IPR000994">
    <property type="entry name" value="Pept_M24"/>
</dbReference>
<evidence type="ECO:0000256" key="2">
    <source>
        <dbReference type="ARBA" id="ARBA00001936"/>
    </source>
</evidence>
<dbReference type="Gene3D" id="3.40.350.10">
    <property type="entry name" value="Creatinase/prolidase N-terminal domain"/>
    <property type="match status" value="1"/>
</dbReference>
<dbReference type="Pfam" id="PF00557">
    <property type="entry name" value="Peptidase_M24"/>
    <property type="match status" value="2"/>
</dbReference>
<evidence type="ECO:0000256" key="7">
    <source>
        <dbReference type="ARBA" id="ARBA00022670"/>
    </source>
</evidence>
<dbReference type="OrthoDB" id="10261878at2759"/>
<evidence type="ECO:0000256" key="12">
    <source>
        <dbReference type="ARBA" id="ARBA00030849"/>
    </source>
</evidence>
<dbReference type="SUPFAM" id="SSF53092">
    <property type="entry name" value="Creatinase/prolidase N-terminal domain"/>
    <property type="match status" value="1"/>
</dbReference>
<evidence type="ECO:0000256" key="4">
    <source>
        <dbReference type="ARBA" id="ARBA00008766"/>
    </source>
</evidence>
<evidence type="ECO:0000313" key="16">
    <source>
        <dbReference type="EMBL" id="KAF2663922.1"/>
    </source>
</evidence>
<gene>
    <name evidence="16" type="ORF">BT63DRAFT_114701</name>
</gene>
<dbReference type="InterPro" id="IPR007865">
    <property type="entry name" value="Aminopep_P_N"/>
</dbReference>
<evidence type="ECO:0000256" key="6">
    <source>
        <dbReference type="ARBA" id="ARBA00022438"/>
    </source>
</evidence>
<organism evidence="16 17">
    <name type="scientific">Microthyrium microscopicum</name>
    <dbReference type="NCBI Taxonomy" id="703497"/>
    <lineage>
        <taxon>Eukaryota</taxon>
        <taxon>Fungi</taxon>
        <taxon>Dikarya</taxon>
        <taxon>Ascomycota</taxon>
        <taxon>Pezizomycotina</taxon>
        <taxon>Dothideomycetes</taxon>
        <taxon>Dothideomycetes incertae sedis</taxon>
        <taxon>Microthyriales</taxon>
        <taxon>Microthyriaceae</taxon>
        <taxon>Microthyrium</taxon>
    </lineage>
</organism>
<evidence type="ECO:0000256" key="8">
    <source>
        <dbReference type="ARBA" id="ARBA00022723"/>
    </source>
</evidence>
<keyword evidence="10" id="KW-0482">Metalloprotease</keyword>
<evidence type="ECO:0000259" key="15">
    <source>
        <dbReference type="SMART" id="SM01011"/>
    </source>
</evidence>
<comment type="catalytic activity">
    <reaction evidence="1">
        <text>Release of any N-terminal amino acid, including proline, that is linked to proline, even from a dipeptide or tripeptide.</text>
        <dbReference type="EC" id="3.4.11.9"/>
    </reaction>
</comment>
<dbReference type="EMBL" id="MU004244">
    <property type="protein sequence ID" value="KAF2663922.1"/>
    <property type="molecule type" value="Genomic_DNA"/>
</dbReference>
<evidence type="ECO:0000256" key="14">
    <source>
        <dbReference type="RuleBase" id="RU000590"/>
    </source>
</evidence>
<dbReference type="SMART" id="SM01011">
    <property type="entry name" value="AMP_N"/>
    <property type="match status" value="1"/>
</dbReference>
<sequence length="551" mass="61270">MATLSASAAVYPAKAHAARIAKTLGAKSGLILLAGRPSLMYDDSDMPVIYRQRRYFFYLTGVEDADCYATYDISRSHLTLWVPDQRTQREILYMGPVITPEKATKTYDIDEAQYAHDLDEFLIGWLKAKKSVFLLHSHLDEVPNRARNEIAWGMVEGPGSVDVDRLLPAMNACRAIKDKWEIAAIRKANEITATAHVQVLKHIRAIDSEAAVEGIFVGTCRAGGAKNQAYLPICAAGTNAATLHYVKNDEAIKGEIFLMDAGCEWSNYACDVTRTFPISLKDGGWPSEESKNIYSLVKEMQDTCIANMKPGVLFRDLNVLAHHIMVRGLLKLGIYHNGTVKEIIQNGTSAAFLPHGIGHHLGLEVHDVEHPDIPITSGDSAARRMRPFGLLKRIEGRGRTTFADNFIAIYGMEADEFDLVYGRLIHNTTQHGKLCTSTVGLQENMVVTMEPGIYFNKFGLDEIYLPNPEHSKYINTKVLDRYRPVGGVRIEDDILITAKYNENLTMTPKGDEALKIINDGPRSQWELPKQASINDIVDPFSALATLLGTMF</sequence>
<accession>A0A6A6TVT8</accession>
<dbReference type="PANTHER" id="PTHR43226">
    <property type="entry name" value="XAA-PRO AMINOPEPTIDASE 3"/>
    <property type="match status" value="1"/>
</dbReference>